<dbReference type="AlphaFoldDB" id="A0A073IQZ8"/>
<dbReference type="OrthoDB" id="9815946at2"/>
<comment type="similarity">
    <text evidence="1">Belongs to the bacterial solute-binding protein 7 family.</text>
</comment>
<evidence type="ECO:0000313" key="4">
    <source>
        <dbReference type="EMBL" id="KEJ92773.1"/>
    </source>
</evidence>
<keyword evidence="3" id="KW-0732">Signal</keyword>
<dbReference type="eggNOG" id="COG1638">
    <property type="taxonomic scope" value="Bacteria"/>
</dbReference>
<dbReference type="GO" id="GO:0055085">
    <property type="term" value="P:transmembrane transport"/>
    <property type="evidence" value="ECO:0007669"/>
    <property type="project" value="InterPro"/>
</dbReference>
<dbReference type="PANTHER" id="PTHR33376">
    <property type="match status" value="1"/>
</dbReference>
<name>A0A073IQZ8_9BACT</name>
<evidence type="ECO:0008006" key="6">
    <source>
        <dbReference type="Google" id="ProtNLM"/>
    </source>
</evidence>
<keyword evidence="5" id="KW-1185">Reference proteome</keyword>
<dbReference type="GeneID" id="90983107"/>
<dbReference type="InterPro" id="IPR018389">
    <property type="entry name" value="DctP_fam"/>
</dbReference>
<evidence type="ECO:0000256" key="1">
    <source>
        <dbReference type="ARBA" id="ARBA00009023"/>
    </source>
</evidence>
<proteinExistence type="inferred from homology"/>
<dbReference type="NCBIfam" id="NF037995">
    <property type="entry name" value="TRAP_S1"/>
    <property type="match status" value="1"/>
</dbReference>
<comment type="caution">
    <text evidence="4">The sequence shown here is derived from an EMBL/GenBank/DDBJ whole genome shotgun (WGS) entry which is preliminary data.</text>
</comment>
<sequence length="331" mass="37624">MRNKFCALLVMVYVLSFVGFAEALTLRLAGQNPVAHQNSVQMENFKKIIEEKTGGKIKVKTYPAGQLGDYALIYEEVSKGTIDMALITIPPKFDQKQQIYFTPYLVSSWHELYKLFDPNGWMYKKVSGFHDKMDIKFLGFFMDGFGGLGLTKEASKPLDPKVPKNVLCRIPNNDVAKLTMTSMGYRTVSVPYADLYTALQTGVAEGWYGGAAVHSYLGFRDVVKYYYPMNIYTELEQWLINKKTWDGLSPSDQKLIESTVAEINKNAVKIAEQEEIMYQKKLAEAGIKVVKITPEQLKPTVDYVRKMVWPKLDKVLGKELTQELIGEYAKK</sequence>
<dbReference type="Proteomes" id="UP000027665">
    <property type="component" value="Unassembled WGS sequence"/>
</dbReference>
<protein>
    <recommendedName>
        <fullName evidence="6">C4-dicarboxylate ABC transporter substrate-binding protein</fullName>
    </recommendedName>
</protein>
<evidence type="ECO:0000313" key="5">
    <source>
        <dbReference type="Proteomes" id="UP000027665"/>
    </source>
</evidence>
<keyword evidence="2" id="KW-0813">Transport</keyword>
<dbReference type="RefSeq" id="WP_051682635.1">
    <property type="nucleotide sequence ID" value="NZ_JMKI01000016.1"/>
</dbReference>
<dbReference type="PANTHER" id="PTHR33376:SF7">
    <property type="entry name" value="C4-DICARBOXYLATE-BINDING PROTEIN DCTB"/>
    <property type="match status" value="1"/>
</dbReference>
<gene>
    <name evidence="4" type="ORF">EH55_00925</name>
</gene>
<evidence type="ECO:0000256" key="2">
    <source>
        <dbReference type="ARBA" id="ARBA00022448"/>
    </source>
</evidence>
<dbReference type="EMBL" id="JMKI01000016">
    <property type="protein sequence ID" value="KEJ92773.1"/>
    <property type="molecule type" value="Genomic_DNA"/>
</dbReference>
<organism evidence="4 5">
    <name type="scientific">Synergistes jonesii</name>
    <dbReference type="NCBI Taxonomy" id="2754"/>
    <lineage>
        <taxon>Bacteria</taxon>
        <taxon>Thermotogati</taxon>
        <taxon>Synergistota</taxon>
        <taxon>Synergistia</taxon>
        <taxon>Synergistales</taxon>
        <taxon>Synergistaceae</taxon>
        <taxon>Synergistes</taxon>
    </lineage>
</organism>
<evidence type="ECO:0000256" key="3">
    <source>
        <dbReference type="ARBA" id="ARBA00022729"/>
    </source>
</evidence>
<accession>A0A073IQZ8</accession>
<dbReference type="Pfam" id="PF03480">
    <property type="entry name" value="DctP"/>
    <property type="match status" value="1"/>
</dbReference>
<dbReference type="STRING" id="2754.EH55_00925"/>
<dbReference type="InterPro" id="IPR038404">
    <property type="entry name" value="TRAP_DctP_sf"/>
</dbReference>
<reference evidence="4 5" key="1">
    <citation type="submission" date="2014-04" db="EMBL/GenBank/DDBJ databases">
        <title>Draft Genome Sequence of Synergistes jonesii.</title>
        <authorList>
            <person name="Coil D.A."/>
            <person name="Eisen J.A."/>
            <person name="Holland-Moritz H.E."/>
        </authorList>
    </citation>
    <scope>NUCLEOTIDE SEQUENCE [LARGE SCALE GENOMIC DNA]</scope>
    <source>
        <strain evidence="4 5">78-1</strain>
    </source>
</reference>
<dbReference type="Gene3D" id="3.40.190.170">
    <property type="entry name" value="Bacterial extracellular solute-binding protein, family 7"/>
    <property type="match status" value="1"/>
</dbReference>